<proteinExistence type="predicted"/>
<dbReference type="RefSeq" id="WP_226580324.1">
    <property type="nucleotide sequence ID" value="NZ_BLAY01000037.1"/>
</dbReference>
<evidence type="ECO:0008006" key="3">
    <source>
        <dbReference type="Google" id="ProtNLM"/>
    </source>
</evidence>
<evidence type="ECO:0000313" key="2">
    <source>
        <dbReference type="Proteomes" id="UP001050975"/>
    </source>
</evidence>
<name>A0AAV3XEW3_9CYAN</name>
<keyword evidence="2" id="KW-1185">Reference proteome</keyword>
<dbReference type="EMBL" id="BLAY01000037">
    <property type="protein sequence ID" value="GET37962.1"/>
    <property type="molecule type" value="Genomic_DNA"/>
</dbReference>
<dbReference type="Pfam" id="PF13489">
    <property type="entry name" value="Methyltransf_23"/>
    <property type="match status" value="1"/>
</dbReference>
<evidence type="ECO:0000313" key="1">
    <source>
        <dbReference type="EMBL" id="GET37962.1"/>
    </source>
</evidence>
<reference evidence="1" key="1">
    <citation type="submission" date="2019-10" db="EMBL/GenBank/DDBJ databases">
        <title>Draft genome sequece of Microseira wollei NIES-4236.</title>
        <authorList>
            <person name="Yamaguchi H."/>
            <person name="Suzuki S."/>
            <person name="Kawachi M."/>
        </authorList>
    </citation>
    <scope>NUCLEOTIDE SEQUENCE</scope>
    <source>
        <strain evidence="1">NIES-4236</strain>
    </source>
</reference>
<dbReference type="Proteomes" id="UP001050975">
    <property type="component" value="Unassembled WGS sequence"/>
</dbReference>
<dbReference type="AlphaFoldDB" id="A0AAV3XEW3"/>
<protein>
    <recommendedName>
        <fullName evidence="3">Methyltransferase domain-containing protein</fullName>
    </recommendedName>
</protein>
<organism evidence="1 2">
    <name type="scientific">Microseira wollei NIES-4236</name>
    <dbReference type="NCBI Taxonomy" id="2530354"/>
    <lineage>
        <taxon>Bacteria</taxon>
        <taxon>Bacillati</taxon>
        <taxon>Cyanobacteriota</taxon>
        <taxon>Cyanophyceae</taxon>
        <taxon>Oscillatoriophycideae</taxon>
        <taxon>Aerosakkonematales</taxon>
        <taxon>Aerosakkonemataceae</taxon>
        <taxon>Microseira</taxon>
    </lineage>
</organism>
<dbReference type="SUPFAM" id="SSF53335">
    <property type="entry name" value="S-adenosyl-L-methionine-dependent methyltransferases"/>
    <property type="match status" value="1"/>
</dbReference>
<dbReference type="CDD" id="cd02440">
    <property type="entry name" value="AdoMet_MTases"/>
    <property type="match status" value="1"/>
</dbReference>
<accession>A0AAV3XEW3</accession>
<dbReference type="Gene3D" id="3.40.50.150">
    <property type="entry name" value="Vaccinia Virus protein VP39"/>
    <property type="match status" value="1"/>
</dbReference>
<sequence length="188" mass="21320">MNKKRKVQVTIKPEPKAIRNEYEQHSVKGFYEKLGDEYRNPHESVIRQVLELASAKWSLDFNKVLDLACGSGEVTLALKSLGCSNIDGIDPYTGNAYFNRTGQVAETYTFEDIAAGIISDRSYSLIVCSFAMHLVNSSRLPLLAYQLSLIAESMIIVTPHKRPALKPEWGWMFLDEIAVDRVRARFYN</sequence>
<comment type="caution">
    <text evidence="1">The sequence shown here is derived from an EMBL/GenBank/DDBJ whole genome shotgun (WGS) entry which is preliminary data.</text>
</comment>
<gene>
    <name evidence="1" type="ORF">MiSe_27160</name>
</gene>
<dbReference type="InterPro" id="IPR029063">
    <property type="entry name" value="SAM-dependent_MTases_sf"/>
</dbReference>